<dbReference type="Gramene" id="GBG77218">
    <property type="protein sequence ID" value="GBG77218"/>
    <property type="gene ID" value="CBR_g23545"/>
</dbReference>
<dbReference type="SUPFAM" id="SSF52540">
    <property type="entry name" value="P-loop containing nucleoside triphosphate hydrolases"/>
    <property type="match status" value="1"/>
</dbReference>
<name>A0A388L4P7_CHABU</name>
<dbReference type="GO" id="GO:0007018">
    <property type="term" value="P:microtubule-based movement"/>
    <property type="evidence" value="ECO:0007669"/>
    <property type="project" value="InterPro"/>
</dbReference>
<dbReference type="Pfam" id="PF00078">
    <property type="entry name" value="RVT_1"/>
    <property type="match status" value="1"/>
</dbReference>
<dbReference type="PRINTS" id="PR00380">
    <property type="entry name" value="KINESINHEAVY"/>
</dbReference>
<dbReference type="GO" id="GO:0005874">
    <property type="term" value="C:microtubule"/>
    <property type="evidence" value="ECO:0007669"/>
    <property type="project" value="UniProtKB-KW"/>
</dbReference>
<dbReference type="AlphaFoldDB" id="A0A388L4P7"/>
<evidence type="ECO:0000256" key="5">
    <source>
        <dbReference type="ARBA" id="ARBA00023175"/>
    </source>
</evidence>
<dbReference type="InterPro" id="IPR027640">
    <property type="entry name" value="Kinesin-like_fam"/>
</dbReference>
<keyword evidence="7" id="KW-0493">Microtubule</keyword>
<dbReference type="Pfam" id="PF17919">
    <property type="entry name" value="RT_RNaseH_2"/>
    <property type="match status" value="1"/>
</dbReference>
<dbReference type="STRING" id="69332.A0A388L4P7"/>
<dbReference type="PANTHER" id="PTHR47968">
    <property type="entry name" value="CENTROMERE PROTEIN E"/>
    <property type="match status" value="1"/>
</dbReference>
<dbReference type="FunFam" id="3.40.850.10:FF:000026">
    <property type="entry name" value="Centromere-associated protein E"/>
    <property type="match status" value="1"/>
</dbReference>
<dbReference type="CDD" id="cd01374">
    <property type="entry name" value="KISc_CENP_E"/>
    <property type="match status" value="1"/>
</dbReference>
<accession>A0A388L4P7</accession>
<feature type="coiled-coil region" evidence="8">
    <location>
        <begin position="762"/>
        <end position="836"/>
    </location>
</feature>
<dbReference type="InterPro" id="IPR019821">
    <property type="entry name" value="Kinesin_motor_CS"/>
</dbReference>
<sequence length="855" mass="96709">MCKGMWAGGTIPHVFVRCLVVRAFWEWWVQELADQSPLNVTEEEDAAILLGDFIKVDRSRLVDLVAVETIHAAVLWALWTLRSERCRQGTSPPLQAYKERALENVRTALMADLHRSRRKEAESYVTKDEKAALAVELAAMTDPMERRARKDEQKLAWKLRMKREKKRRREEVNKMTATVAKVQECRAEVLAQPDDKAKWDKVLGYLEVLSKAWMEERQASWSQDVALSAMRSGLRDFAHEIVTHIGGEVKHLRDDVGKFCEGAIQGAKAVAAVEGEARPLAYLDDILVFSKTLKEHQGHLRQVLEKLREANFKINAKKCEWAKTQVLYLGHVLDGDGIKPEDSKIAAIRDWPTPRTLTELRSFLGRANYYRKFVRNFSTIVAPLRRLLKKEAIWQWDKDSMSALKKLKRALIEYPVLKVADPSFPFVVTTDVSQYGIGAVLQQDDGNGYRPVEFMSARMPYNVFGPEIKTEEIYRTHIQDIILNSIDGFNATVFAYGQTSSGKTFTMRGGAAESGIIPLAVQDVFVNSESGTDREYLIRVAYMEIYNEEINDLLAPESKKLQVHESPERGFFVAGLREEIVTNPERVLELMEIGERNRHFGETNMNQNSSRSHTIFRMVIESRDQLVDEQLSGPPLGSSDAVRVATLNLVDLAGSERITKTGSGGERMKEGTFINKSLHVLGKVINKLSEGSDRLGLHIPYRESSLTRILQPALGGNSKTAIICNVTPSAIHIEETKTTLQFASRAKKVTNCAQVNEVLTDAAVLKRQAHEIEDLKKKLQAVNSAEINKQIQLLRNQLLKAELEAERMALELEEQKAENERKIKEQQQKIRNLSSMVINSASDGHQEKRANRVSV</sequence>
<dbReference type="InterPro" id="IPR027417">
    <property type="entry name" value="P-loop_NTPase"/>
</dbReference>
<feature type="binding site" evidence="6">
    <location>
        <begin position="497"/>
        <end position="504"/>
    </location>
    <ligand>
        <name>ATP</name>
        <dbReference type="ChEBI" id="CHEBI:30616"/>
    </ligand>
</feature>
<keyword evidence="12" id="KW-1185">Reference proteome</keyword>
<dbReference type="GO" id="GO:0140694">
    <property type="term" value="P:membraneless organelle assembly"/>
    <property type="evidence" value="ECO:0007669"/>
    <property type="project" value="UniProtKB-ARBA"/>
</dbReference>
<evidence type="ECO:0000256" key="4">
    <source>
        <dbReference type="ARBA" id="ARBA00023054"/>
    </source>
</evidence>
<dbReference type="GO" id="GO:0000226">
    <property type="term" value="P:microtubule cytoskeleton organization"/>
    <property type="evidence" value="ECO:0007669"/>
    <property type="project" value="UniProtKB-ARBA"/>
</dbReference>
<feature type="chain" id="PRO_5017256055" description="Kinesin-like protein" evidence="9">
    <location>
        <begin position="24"/>
        <end position="855"/>
    </location>
</feature>
<dbReference type="GO" id="GO:0000779">
    <property type="term" value="C:condensed chromosome, centromeric region"/>
    <property type="evidence" value="ECO:0007669"/>
    <property type="project" value="UniProtKB-ARBA"/>
</dbReference>
<dbReference type="InterPro" id="IPR000477">
    <property type="entry name" value="RT_dom"/>
</dbReference>
<dbReference type="OrthoDB" id="3176171at2759"/>
<dbReference type="InterPro" id="IPR043128">
    <property type="entry name" value="Rev_trsase/Diguanyl_cyclase"/>
</dbReference>
<gene>
    <name evidence="11" type="ORF">CBR_g23545</name>
</gene>
<dbReference type="GO" id="GO:0008017">
    <property type="term" value="F:microtubule binding"/>
    <property type="evidence" value="ECO:0007669"/>
    <property type="project" value="InterPro"/>
</dbReference>
<dbReference type="GO" id="GO:0005524">
    <property type="term" value="F:ATP binding"/>
    <property type="evidence" value="ECO:0007669"/>
    <property type="project" value="UniProtKB-UniRule"/>
</dbReference>
<dbReference type="FunFam" id="3.30.70.270:FF:000026">
    <property type="entry name" value="Transposon Ty3-G Gag-Pol polyprotein"/>
    <property type="match status" value="1"/>
</dbReference>
<dbReference type="GO" id="GO:0043515">
    <property type="term" value="F:kinetochore binding"/>
    <property type="evidence" value="ECO:0007669"/>
    <property type="project" value="UniProtKB-ARBA"/>
</dbReference>
<dbReference type="PANTHER" id="PTHR47968:SF75">
    <property type="entry name" value="CENTROMERE-ASSOCIATED PROTEIN E"/>
    <property type="match status" value="1"/>
</dbReference>
<dbReference type="GO" id="GO:0008608">
    <property type="term" value="P:attachment of spindle microtubules to kinetochore"/>
    <property type="evidence" value="ECO:0007669"/>
    <property type="project" value="UniProtKB-ARBA"/>
</dbReference>
<dbReference type="SMART" id="SM00129">
    <property type="entry name" value="KISc"/>
    <property type="match status" value="1"/>
</dbReference>
<dbReference type="Pfam" id="PF00225">
    <property type="entry name" value="Kinesin"/>
    <property type="match status" value="1"/>
</dbReference>
<reference evidence="11 12" key="1">
    <citation type="journal article" date="2018" name="Cell">
        <title>The Chara Genome: Secondary Complexity and Implications for Plant Terrestrialization.</title>
        <authorList>
            <person name="Nishiyama T."/>
            <person name="Sakayama H."/>
            <person name="Vries J.D."/>
            <person name="Buschmann H."/>
            <person name="Saint-Marcoux D."/>
            <person name="Ullrich K.K."/>
            <person name="Haas F.B."/>
            <person name="Vanderstraeten L."/>
            <person name="Becker D."/>
            <person name="Lang D."/>
            <person name="Vosolsobe S."/>
            <person name="Rombauts S."/>
            <person name="Wilhelmsson P.K.I."/>
            <person name="Janitza P."/>
            <person name="Kern R."/>
            <person name="Heyl A."/>
            <person name="Rumpler F."/>
            <person name="Villalobos L.I.A.C."/>
            <person name="Clay J.M."/>
            <person name="Skokan R."/>
            <person name="Toyoda A."/>
            <person name="Suzuki Y."/>
            <person name="Kagoshima H."/>
            <person name="Schijlen E."/>
            <person name="Tajeshwar N."/>
            <person name="Catarino B."/>
            <person name="Hetherington A.J."/>
            <person name="Saltykova A."/>
            <person name="Bonnot C."/>
            <person name="Breuninger H."/>
            <person name="Symeonidi A."/>
            <person name="Radhakrishnan G.V."/>
            <person name="Van Nieuwerburgh F."/>
            <person name="Deforce D."/>
            <person name="Chang C."/>
            <person name="Karol K.G."/>
            <person name="Hedrich R."/>
            <person name="Ulvskov P."/>
            <person name="Glockner G."/>
            <person name="Delwiche C.F."/>
            <person name="Petrasek J."/>
            <person name="Van de Peer Y."/>
            <person name="Friml J."/>
            <person name="Beilby M."/>
            <person name="Dolan L."/>
            <person name="Kohara Y."/>
            <person name="Sugano S."/>
            <person name="Fujiyama A."/>
            <person name="Delaux P.-M."/>
            <person name="Quint M."/>
            <person name="TheiBen G."/>
            <person name="Hagemann M."/>
            <person name="Harholt J."/>
            <person name="Dunand C."/>
            <person name="Zachgo S."/>
            <person name="Langdale J."/>
            <person name="Maumus F."/>
            <person name="Straeten D.V.D."/>
            <person name="Gould S.B."/>
            <person name="Rensing S.A."/>
        </authorList>
    </citation>
    <scope>NUCLEOTIDE SEQUENCE [LARGE SCALE GENOMIC DNA]</scope>
    <source>
        <strain evidence="11 12">S276</strain>
    </source>
</reference>
<comment type="similarity">
    <text evidence="1">Belongs to the TRAFAC class myosin-kinesin ATPase superfamily. Kinesin family. KIN-7 subfamily.</text>
</comment>
<dbReference type="Proteomes" id="UP000265515">
    <property type="component" value="Unassembled WGS sequence"/>
</dbReference>
<dbReference type="InterPro" id="IPR043502">
    <property type="entry name" value="DNA/RNA_pol_sf"/>
</dbReference>
<feature type="signal peptide" evidence="9">
    <location>
        <begin position="1"/>
        <end position="23"/>
    </location>
</feature>
<proteinExistence type="inferred from homology"/>
<keyword evidence="9" id="KW-0732">Signal</keyword>
<evidence type="ECO:0000256" key="8">
    <source>
        <dbReference type="SAM" id="Coils"/>
    </source>
</evidence>
<dbReference type="InterPro" id="IPR041577">
    <property type="entry name" value="RT_RNaseH_2"/>
</dbReference>
<dbReference type="EMBL" id="BFEA01000263">
    <property type="protein sequence ID" value="GBG77218.1"/>
    <property type="molecule type" value="Genomic_DNA"/>
</dbReference>
<protein>
    <recommendedName>
        <fullName evidence="7">Kinesin-like protein</fullName>
    </recommendedName>
</protein>
<evidence type="ECO:0000256" key="9">
    <source>
        <dbReference type="SAM" id="SignalP"/>
    </source>
</evidence>
<feature type="domain" description="Kinesin motor" evidence="10">
    <location>
        <begin position="406"/>
        <end position="749"/>
    </location>
</feature>
<organism evidence="11 12">
    <name type="scientific">Chara braunii</name>
    <name type="common">Braun's stonewort</name>
    <dbReference type="NCBI Taxonomy" id="69332"/>
    <lineage>
        <taxon>Eukaryota</taxon>
        <taxon>Viridiplantae</taxon>
        <taxon>Streptophyta</taxon>
        <taxon>Charophyceae</taxon>
        <taxon>Charales</taxon>
        <taxon>Characeae</taxon>
        <taxon>Chara</taxon>
    </lineage>
</organism>
<dbReference type="GO" id="GO:0033044">
    <property type="term" value="P:regulation of chromosome organization"/>
    <property type="evidence" value="ECO:0007669"/>
    <property type="project" value="UniProtKB-ARBA"/>
</dbReference>
<dbReference type="PROSITE" id="PS00411">
    <property type="entry name" value="KINESIN_MOTOR_1"/>
    <property type="match status" value="1"/>
</dbReference>
<evidence type="ECO:0000256" key="7">
    <source>
        <dbReference type="RuleBase" id="RU000394"/>
    </source>
</evidence>
<evidence type="ECO:0000256" key="2">
    <source>
        <dbReference type="ARBA" id="ARBA00022741"/>
    </source>
</evidence>
<keyword evidence="2 6" id="KW-0547">Nucleotide-binding</keyword>
<dbReference type="GO" id="GO:1901987">
    <property type="term" value="P:regulation of cell cycle phase transition"/>
    <property type="evidence" value="ECO:0007669"/>
    <property type="project" value="UniProtKB-ARBA"/>
</dbReference>
<dbReference type="Gene3D" id="3.30.70.270">
    <property type="match status" value="2"/>
</dbReference>
<keyword evidence="5 6" id="KW-0505">Motor protein</keyword>
<evidence type="ECO:0000259" key="10">
    <source>
        <dbReference type="PROSITE" id="PS50067"/>
    </source>
</evidence>
<dbReference type="InterPro" id="IPR001752">
    <property type="entry name" value="Kinesin_motor_dom"/>
</dbReference>
<evidence type="ECO:0000313" key="11">
    <source>
        <dbReference type="EMBL" id="GBG77218.1"/>
    </source>
</evidence>
<keyword evidence="3 6" id="KW-0067">ATP-binding</keyword>
<dbReference type="PROSITE" id="PS50067">
    <property type="entry name" value="KINESIN_MOTOR_2"/>
    <property type="match status" value="1"/>
</dbReference>
<dbReference type="Gene3D" id="3.40.850.10">
    <property type="entry name" value="Kinesin motor domain"/>
    <property type="match status" value="1"/>
</dbReference>
<dbReference type="SUPFAM" id="SSF56672">
    <property type="entry name" value="DNA/RNA polymerases"/>
    <property type="match status" value="1"/>
</dbReference>
<dbReference type="GO" id="GO:0003777">
    <property type="term" value="F:microtubule motor activity"/>
    <property type="evidence" value="ECO:0007669"/>
    <property type="project" value="InterPro"/>
</dbReference>
<keyword evidence="4 8" id="KW-0175">Coiled coil</keyword>
<dbReference type="GO" id="GO:0000278">
    <property type="term" value="P:mitotic cell cycle"/>
    <property type="evidence" value="ECO:0007669"/>
    <property type="project" value="UniProtKB-ARBA"/>
</dbReference>
<dbReference type="InterPro" id="IPR036961">
    <property type="entry name" value="Kinesin_motor_dom_sf"/>
</dbReference>
<dbReference type="GO" id="GO:0042327">
    <property type="term" value="P:positive regulation of phosphorylation"/>
    <property type="evidence" value="ECO:0007669"/>
    <property type="project" value="UniProtKB-ARBA"/>
</dbReference>
<evidence type="ECO:0000256" key="1">
    <source>
        <dbReference type="ARBA" id="ARBA00007310"/>
    </source>
</evidence>
<evidence type="ECO:0000256" key="3">
    <source>
        <dbReference type="ARBA" id="ARBA00022840"/>
    </source>
</evidence>
<evidence type="ECO:0000256" key="6">
    <source>
        <dbReference type="PROSITE-ProRule" id="PRU00283"/>
    </source>
</evidence>
<comment type="caution">
    <text evidence="11">The sequence shown here is derived from an EMBL/GenBank/DDBJ whole genome shotgun (WGS) entry which is preliminary data.</text>
</comment>
<evidence type="ECO:0000313" key="12">
    <source>
        <dbReference type="Proteomes" id="UP000265515"/>
    </source>
</evidence>